<evidence type="ECO:0000313" key="2">
    <source>
        <dbReference type="Proteomes" id="UP000176917"/>
    </source>
</evidence>
<dbReference type="Proteomes" id="UP000176917">
    <property type="component" value="Unassembled WGS sequence"/>
</dbReference>
<evidence type="ECO:0000313" key="1">
    <source>
        <dbReference type="EMBL" id="OHA73024.1"/>
    </source>
</evidence>
<organism evidence="1 2">
    <name type="scientific">Candidatus Wildermuthbacteria bacterium RIFCSPLOWO2_01_FULL_48_16</name>
    <dbReference type="NCBI Taxonomy" id="1802461"/>
    <lineage>
        <taxon>Bacteria</taxon>
        <taxon>Candidatus Wildermuthiibacteriota</taxon>
    </lineage>
</organism>
<proteinExistence type="predicted"/>
<name>A0A1G2RJK5_9BACT</name>
<dbReference type="EMBL" id="MHUG01000016">
    <property type="protein sequence ID" value="OHA73024.1"/>
    <property type="molecule type" value="Genomic_DNA"/>
</dbReference>
<accession>A0A1G2RJK5</accession>
<gene>
    <name evidence="1" type="ORF">A3B24_01255</name>
</gene>
<sequence length="440" mass="49822">MYASAYEEYRAQGRAMSEKLEKLNELRRSWGWDGVQSAGKWSKAMLAKCGCQEGLLHLPQQLKPNKEQPRNIEFWKEIERRFPSVFTWEIRKGKGMITSCPTVDGDCPTLFDLLVMPRDLVDQWAPETGGGFFKTMLFGKPWHQPWVVQTLSRTVSVSKEATAECLGLLSEWQKVFPGEGTFAQEKFGVPSLLVRLDCVWRKGTGLGVYEIEERPAGVGITLTLNQQFRTLLSELQKEWPEFFVVVSPRRAKHGGDDHLWIPEISHSEVLKGNRLVLVRADPDELSFHALVSRSVSTVATKGLKSYGRALGLWKALAPQEVARNPEQLPWEEGFCIKPFQGSKTRGVVIWKPGEKSEVKKRQVLARIQSPEGAYIQPFIPPMRMRIKGKPYNYIFRIFFGYSPKRKEWIALGGNWDARPAPEVLIHGALDTVAGAAILAE</sequence>
<dbReference type="AlphaFoldDB" id="A0A1G2RJK5"/>
<protein>
    <submittedName>
        <fullName evidence="1">Uncharacterized protein</fullName>
    </submittedName>
</protein>
<comment type="caution">
    <text evidence="1">The sequence shown here is derived from an EMBL/GenBank/DDBJ whole genome shotgun (WGS) entry which is preliminary data.</text>
</comment>
<reference evidence="1 2" key="1">
    <citation type="journal article" date="2016" name="Nat. Commun.">
        <title>Thousands of microbial genomes shed light on interconnected biogeochemical processes in an aquifer system.</title>
        <authorList>
            <person name="Anantharaman K."/>
            <person name="Brown C.T."/>
            <person name="Hug L.A."/>
            <person name="Sharon I."/>
            <person name="Castelle C.J."/>
            <person name="Probst A.J."/>
            <person name="Thomas B.C."/>
            <person name="Singh A."/>
            <person name="Wilkins M.J."/>
            <person name="Karaoz U."/>
            <person name="Brodie E.L."/>
            <person name="Williams K.H."/>
            <person name="Hubbard S.S."/>
            <person name="Banfield J.F."/>
        </authorList>
    </citation>
    <scope>NUCLEOTIDE SEQUENCE [LARGE SCALE GENOMIC DNA]</scope>
</reference>